<dbReference type="GO" id="GO:0016971">
    <property type="term" value="F:flavin-dependent sulfhydryl oxidase activity"/>
    <property type="evidence" value="ECO:0007669"/>
    <property type="project" value="InterPro"/>
</dbReference>
<dbReference type="AlphaFoldDB" id="A0AAV9CXB6"/>
<dbReference type="Proteomes" id="UP001180020">
    <property type="component" value="Unassembled WGS sequence"/>
</dbReference>
<dbReference type="SUPFAM" id="SSF69000">
    <property type="entry name" value="FAD-dependent thiol oxidase"/>
    <property type="match status" value="1"/>
</dbReference>
<sequence>MAQQNPFEALMKTCESLSNNLLSMWRWPSKPTASHGGVSSELALPDKGYVVKPLTKEELGRSTWTLLHTIAAQFPEKPTRQQKKDAKELMAILSRLYPCKDCADNFKEILKTYPVQAESHAQFSQWLCDAHNIVNRSLGKPQFPCQRVGARWGKLECLDGGCDLEGNMDFPQ</sequence>
<evidence type="ECO:0000256" key="6">
    <source>
        <dbReference type="ARBA" id="ARBA00052964"/>
    </source>
</evidence>
<dbReference type="Pfam" id="PF04777">
    <property type="entry name" value="Evr1_Alr"/>
    <property type="match status" value="1"/>
</dbReference>
<comment type="function">
    <text evidence="7">FAD-dependent sulfhydryl oxidase that catalyzes disulfide bond formation. Oxidizes thioredoxin in vitro. Required for the import and folding of small cysteine-containing proteins in the mitochondrial intermembrane space, and can act independently of the oxidoreductase MIA40. Can oxidize the cytochrome c oxidase assembly protein COX19, a typical substrate of MIA40.</text>
</comment>
<evidence type="ECO:0000256" key="1">
    <source>
        <dbReference type="ARBA" id="ARBA00001974"/>
    </source>
</evidence>
<keyword evidence="2 8" id="KW-0285">Flavoprotein</keyword>
<protein>
    <recommendedName>
        <fullName evidence="8">Sulfhydryl oxidase</fullName>
        <ecNumber evidence="8">1.8.3.2</ecNumber>
    </recommendedName>
</protein>
<evidence type="ECO:0000256" key="3">
    <source>
        <dbReference type="ARBA" id="ARBA00022827"/>
    </source>
</evidence>
<accession>A0AAV9CXB6</accession>
<evidence type="ECO:0000259" key="9">
    <source>
        <dbReference type="PROSITE" id="PS51324"/>
    </source>
</evidence>
<dbReference type="EC" id="1.8.3.2" evidence="8"/>
<dbReference type="PANTHER" id="PTHR12645">
    <property type="entry name" value="ALR/ERV"/>
    <property type="match status" value="1"/>
</dbReference>
<dbReference type="PROSITE" id="PS51324">
    <property type="entry name" value="ERV_ALR"/>
    <property type="match status" value="1"/>
</dbReference>
<dbReference type="PANTHER" id="PTHR12645:SF0">
    <property type="entry name" value="FAD-LINKED SULFHYDRYL OXIDASE ALR"/>
    <property type="match status" value="1"/>
</dbReference>
<comment type="catalytic activity">
    <reaction evidence="6">
        <text>2 R'C(R)SH + O2 = R'C(R)S-S(R)CR' + H2O2</text>
        <dbReference type="Rhea" id="RHEA:17357"/>
        <dbReference type="ChEBI" id="CHEBI:15379"/>
        <dbReference type="ChEBI" id="CHEBI:16240"/>
        <dbReference type="ChEBI" id="CHEBI:16520"/>
        <dbReference type="ChEBI" id="CHEBI:17412"/>
        <dbReference type="EC" id="1.8.3.2"/>
    </reaction>
    <physiologicalReaction direction="left-to-right" evidence="6">
        <dbReference type="Rhea" id="RHEA:17358"/>
    </physiologicalReaction>
</comment>
<dbReference type="InterPro" id="IPR017905">
    <property type="entry name" value="ERV/ALR_sulphydryl_oxidase"/>
</dbReference>
<dbReference type="EMBL" id="JAUJYO010000017">
    <property type="protein sequence ID" value="KAK1293381.1"/>
    <property type="molecule type" value="Genomic_DNA"/>
</dbReference>
<keyword evidence="4 8" id="KW-0560">Oxidoreductase</keyword>
<evidence type="ECO:0000256" key="7">
    <source>
        <dbReference type="ARBA" id="ARBA00054445"/>
    </source>
</evidence>
<evidence type="ECO:0000256" key="8">
    <source>
        <dbReference type="RuleBase" id="RU371123"/>
    </source>
</evidence>
<gene>
    <name evidence="10" type="primary">ERV1</name>
    <name evidence="10" type="ORF">QJS10_CPB17g02325</name>
</gene>
<proteinExistence type="predicted"/>
<dbReference type="InterPro" id="IPR036774">
    <property type="entry name" value="ERV/ALR_sulphydryl_oxid_sf"/>
</dbReference>
<evidence type="ECO:0000313" key="11">
    <source>
        <dbReference type="Proteomes" id="UP001180020"/>
    </source>
</evidence>
<dbReference type="InterPro" id="IPR039799">
    <property type="entry name" value="ALR/ERV"/>
</dbReference>
<evidence type="ECO:0000313" key="10">
    <source>
        <dbReference type="EMBL" id="KAK1293381.1"/>
    </source>
</evidence>
<dbReference type="GO" id="GO:0005739">
    <property type="term" value="C:mitochondrion"/>
    <property type="evidence" value="ECO:0007669"/>
    <property type="project" value="TreeGrafter"/>
</dbReference>
<comment type="caution">
    <text evidence="10">The sequence shown here is derived from an EMBL/GenBank/DDBJ whole genome shotgun (WGS) entry which is preliminary data.</text>
</comment>
<keyword evidence="3 8" id="KW-0274">FAD</keyword>
<organism evidence="10 11">
    <name type="scientific">Acorus calamus</name>
    <name type="common">Sweet flag</name>
    <dbReference type="NCBI Taxonomy" id="4465"/>
    <lineage>
        <taxon>Eukaryota</taxon>
        <taxon>Viridiplantae</taxon>
        <taxon>Streptophyta</taxon>
        <taxon>Embryophyta</taxon>
        <taxon>Tracheophyta</taxon>
        <taxon>Spermatophyta</taxon>
        <taxon>Magnoliopsida</taxon>
        <taxon>Liliopsida</taxon>
        <taxon>Acoraceae</taxon>
        <taxon>Acorus</taxon>
    </lineage>
</organism>
<dbReference type="GO" id="GO:0050660">
    <property type="term" value="F:flavin adenine dinucleotide binding"/>
    <property type="evidence" value="ECO:0007669"/>
    <property type="project" value="TreeGrafter"/>
</dbReference>
<comment type="cofactor">
    <cofactor evidence="1 8">
        <name>FAD</name>
        <dbReference type="ChEBI" id="CHEBI:57692"/>
    </cofactor>
</comment>
<reference evidence="10" key="1">
    <citation type="journal article" date="2023" name="Nat. Commun.">
        <title>Diploid and tetraploid genomes of Acorus and the evolution of monocots.</title>
        <authorList>
            <person name="Ma L."/>
            <person name="Liu K.W."/>
            <person name="Li Z."/>
            <person name="Hsiao Y.Y."/>
            <person name="Qi Y."/>
            <person name="Fu T."/>
            <person name="Tang G.D."/>
            <person name="Zhang D."/>
            <person name="Sun W.H."/>
            <person name="Liu D.K."/>
            <person name="Li Y."/>
            <person name="Chen G.Z."/>
            <person name="Liu X.D."/>
            <person name="Liao X.Y."/>
            <person name="Jiang Y.T."/>
            <person name="Yu X."/>
            <person name="Hao Y."/>
            <person name="Huang J."/>
            <person name="Zhao X.W."/>
            <person name="Ke S."/>
            <person name="Chen Y.Y."/>
            <person name="Wu W.L."/>
            <person name="Hsu J.L."/>
            <person name="Lin Y.F."/>
            <person name="Huang M.D."/>
            <person name="Li C.Y."/>
            <person name="Huang L."/>
            <person name="Wang Z.W."/>
            <person name="Zhao X."/>
            <person name="Zhong W.Y."/>
            <person name="Peng D.H."/>
            <person name="Ahmad S."/>
            <person name="Lan S."/>
            <person name="Zhang J.S."/>
            <person name="Tsai W.C."/>
            <person name="Van de Peer Y."/>
            <person name="Liu Z.J."/>
        </authorList>
    </citation>
    <scope>NUCLEOTIDE SEQUENCE</scope>
    <source>
        <strain evidence="10">CP</strain>
    </source>
</reference>
<reference evidence="10" key="2">
    <citation type="submission" date="2023-06" db="EMBL/GenBank/DDBJ databases">
        <authorList>
            <person name="Ma L."/>
            <person name="Liu K.-W."/>
            <person name="Li Z."/>
            <person name="Hsiao Y.-Y."/>
            <person name="Qi Y."/>
            <person name="Fu T."/>
            <person name="Tang G."/>
            <person name="Zhang D."/>
            <person name="Sun W.-H."/>
            <person name="Liu D.-K."/>
            <person name="Li Y."/>
            <person name="Chen G.-Z."/>
            <person name="Liu X.-D."/>
            <person name="Liao X.-Y."/>
            <person name="Jiang Y.-T."/>
            <person name="Yu X."/>
            <person name="Hao Y."/>
            <person name="Huang J."/>
            <person name="Zhao X.-W."/>
            <person name="Ke S."/>
            <person name="Chen Y.-Y."/>
            <person name="Wu W.-L."/>
            <person name="Hsu J.-L."/>
            <person name="Lin Y.-F."/>
            <person name="Huang M.-D."/>
            <person name="Li C.-Y."/>
            <person name="Huang L."/>
            <person name="Wang Z.-W."/>
            <person name="Zhao X."/>
            <person name="Zhong W.-Y."/>
            <person name="Peng D.-H."/>
            <person name="Ahmad S."/>
            <person name="Lan S."/>
            <person name="Zhang J.-S."/>
            <person name="Tsai W.-C."/>
            <person name="Van De Peer Y."/>
            <person name="Liu Z.-J."/>
        </authorList>
    </citation>
    <scope>NUCLEOTIDE SEQUENCE</scope>
    <source>
        <strain evidence="10">CP</strain>
        <tissue evidence="10">Leaves</tissue>
    </source>
</reference>
<feature type="domain" description="ERV/ALR sulfhydryl oxidase" evidence="9">
    <location>
        <begin position="52"/>
        <end position="152"/>
    </location>
</feature>
<dbReference type="FunFam" id="1.20.120.310:FF:000002">
    <property type="entry name" value="Sulfhydryl oxidase"/>
    <property type="match status" value="1"/>
</dbReference>
<evidence type="ECO:0000256" key="4">
    <source>
        <dbReference type="ARBA" id="ARBA00023002"/>
    </source>
</evidence>
<dbReference type="Gene3D" id="1.20.120.310">
    <property type="entry name" value="ERV/ALR sulfhydryl oxidase domain"/>
    <property type="match status" value="1"/>
</dbReference>
<keyword evidence="11" id="KW-1185">Reference proteome</keyword>
<name>A0AAV9CXB6_ACOCL</name>
<keyword evidence="5" id="KW-1015">Disulfide bond</keyword>
<evidence type="ECO:0000256" key="5">
    <source>
        <dbReference type="ARBA" id="ARBA00023157"/>
    </source>
</evidence>
<evidence type="ECO:0000256" key="2">
    <source>
        <dbReference type="ARBA" id="ARBA00022630"/>
    </source>
</evidence>